<protein>
    <submittedName>
        <fullName evidence="1">Uncharacterized protein</fullName>
    </submittedName>
</protein>
<evidence type="ECO:0000313" key="1">
    <source>
        <dbReference type="EMBL" id="AKB12801.1"/>
    </source>
</evidence>
<dbReference type="Proteomes" id="UP000066529">
    <property type="component" value="Chromosome"/>
</dbReference>
<dbReference type="EMBL" id="CP009501">
    <property type="protein sequence ID" value="AKB12801.1"/>
    <property type="molecule type" value="Genomic_DNA"/>
</dbReference>
<proteinExistence type="predicted"/>
<sequence length="66" mass="7779">MARSLSNHPFYCTFMERATCAFDYLPCNSLIPSFHHHSYSFFEIFTIIFFICRPALPPIITYPVVR</sequence>
<dbReference type="STRING" id="523844.MSTHT_1043"/>
<gene>
    <name evidence="1" type="ORF">MSTHT_1043</name>
</gene>
<accession>A0A0E3N8S2</accession>
<reference evidence="1 2" key="1">
    <citation type="submission" date="2014-07" db="EMBL/GenBank/DDBJ databases">
        <title>Methanogenic archaea and the global carbon cycle.</title>
        <authorList>
            <person name="Henriksen J.R."/>
            <person name="Luke J."/>
            <person name="Reinhart S."/>
            <person name="Benedict M.N."/>
            <person name="Youngblut N.D."/>
            <person name="Metcalf M.E."/>
            <person name="Whitaker R.J."/>
            <person name="Metcalf W.W."/>
        </authorList>
    </citation>
    <scope>NUCLEOTIDE SEQUENCE [LARGE SCALE GENOMIC DNA]</scope>
    <source>
        <strain evidence="2">ATCC 43570 / DSM 1825 / OCM 12 / VKM B-1830 / TM-1</strain>
    </source>
</reference>
<organism evidence="1 2">
    <name type="scientific">Methanosarcina thermophila (strain ATCC 43570 / DSM 1825 / OCM 12 / VKM B-1830 / TM-1)</name>
    <dbReference type="NCBI Taxonomy" id="523844"/>
    <lineage>
        <taxon>Archaea</taxon>
        <taxon>Methanobacteriati</taxon>
        <taxon>Methanobacteriota</taxon>
        <taxon>Stenosarchaea group</taxon>
        <taxon>Methanomicrobia</taxon>
        <taxon>Methanosarcinales</taxon>
        <taxon>Methanosarcinaceae</taxon>
        <taxon>Methanosarcina</taxon>
    </lineage>
</organism>
<evidence type="ECO:0000313" key="2">
    <source>
        <dbReference type="Proteomes" id="UP000066529"/>
    </source>
</evidence>
<dbReference type="AlphaFoldDB" id="A0A0E3N8S2"/>
<dbReference type="HOGENOM" id="CLU_2820985_0_0_2"/>
<dbReference type="KEGG" id="mthr:MSTHT_1043"/>
<name>A0A0E3N8S2_METTT</name>